<name>A0ACC1X522_MELAZ</name>
<keyword evidence="2" id="KW-1185">Reference proteome</keyword>
<dbReference type="Proteomes" id="UP001164539">
    <property type="component" value="Chromosome 11"/>
</dbReference>
<evidence type="ECO:0000313" key="2">
    <source>
        <dbReference type="Proteomes" id="UP001164539"/>
    </source>
</evidence>
<organism evidence="1 2">
    <name type="scientific">Melia azedarach</name>
    <name type="common">Chinaberry tree</name>
    <dbReference type="NCBI Taxonomy" id="155640"/>
    <lineage>
        <taxon>Eukaryota</taxon>
        <taxon>Viridiplantae</taxon>
        <taxon>Streptophyta</taxon>
        <taxon>Embryophyta</taxon>
        <taxon>Tracheophyta</taxon>
        <taxon>Spermatophyta</taxon>
        <taxon>Magnoliopsida</taxon>
        <taxon>eudicotyledons</taxon>
        <taxon>Gunneridae</taxon>
        <taxon>Pentapetalae</taxon>
        <taxon>rosids</taxon>
        <taxon>malvids</taxon>
        <taxon>Sapindales</taxon>
        <taxon>Meliaceae</taxon>
        <taxon>Melia</taxon>
    </lineage>
</organism>
<dbReference type="EMBL" id="CM051404">
    <property type="protein sequence ID" value="KAJ4706540.1"/>
    <property type="molecule type" value="Genomic_DNA"/>
</dbReference>
<reference evidence="1 2" key="1">
    <citation type="journal article" date="2023" name="Science">
        <title>Complex scaffold remodeling in plant triterpene biosynthesis.</title>
        <authorList>
            <person name="De La Pena R."/>
            <person name="Hodgson H."/>
            <person name="Liu J.C."/>
            <person name="Stephenson M.J."/>
            <person name="Martin A.C."/>
            <person name="Owen C."/>
            <person name="Harkess A."/>
            <person name="Leebens-Mack J."/>
            <person name="Jimenez L.E."/>
            <person name="Osbourn A."/>
            <person name="Sattely E.S."/>
        </authorList>
    </citation>
    <scope>NUCLEOTIDE SEQUENCE [LARGE SCALE GENOMIC DNA]</scope>
    <source>
        <strain evidence="2">cv. JPN11</strain>
        <tissue evidence="1">Leaf</tissue>
    </source>
</reference>
<evidence type="ECO:0000313" key="1">
    <source>
        <dbReference type="EMBL" id="KAJ4706540.1"/>
    </source>
</evidence>
<proteinExistence type="predicted"/>
<accession>A0ACC1X522</accession>
<gene>
    <name evidence="1" type="ORF">OWV82_020176</name>
</gene>
<sequence length="1205" mass="137265">MSGLGEAVVSGAASKVTEILLDPIVREISYFFDYKNKVNHFESQIAELGLARRRVERKIEYGVSRGQEIDEYYGNWVTKVKEFDRSTVNTIREDVQEYDRSTQNPIREDEGEAKPCFKGLCPNFIKRYILSRRAAKAAEDCASLLKEVGNYLSDISYDPALERRELTPDRDYEHFGSRLPVFQNIMDALRDSKINMIGMCGMSGMGKSMLVREVSRRALLEEMFDTVATADVTREPDWKTIQEKIAHALSLNFDLNESAVVRNDKLHRRLKAGKRVLIILDDIWKKPVLGDIGIRFGNDEEGIADNQRHCTLLFTSTNERLLRYDMNIEKIFPIGFLSDEDAKSLFEKIVDDSAKISEIPHIASEIIGKCGGWPIAIKTIANTLKGRRCSVWMDVANSLNKCNPRKIQGMSENLSFVEVSYRHLPSDEERSLFELCGLQNDSSRIATDVLLRYGVGLDVIAEVDTLEVARNRLHTLTDNLKDANLLFDGDDEDHVKMHEVIHGFAVTIAGDKLMFNIQNVSNLEAELENKAKKNPIAISIPFRDICVLPQTLECSTLKLFSLFMKVLSLEIPETFFLGTPNLLVLDLSGIHFRSLSSSLRPLTNLRTLSLERCLLKDVAIVGELQRLEILSFRHSEFEKLPGGIRQLTRLKLLDLSHCSKLTKIEPDVIRHLSQLEELYMGNSFTNWELEGESNVSLIELKPLLKLTTLDIHIPDLQVIPQDLIFKEFERYRIFVGDGWIWSSEYETSRTLKLKLNKSNIPLQDGVKKLVQRTEILHLDAPTGFTNVFPQFDNGEGLPRLKHLHVQNGPEILYVVNYSEYDEAFNNLRIINVQKCQLLKHLFSLSVAKNLLRLKEIDVSDCKNLEMIVGNQSCENHDHRNGTTSGIINFTELKSLTLRHLPVLRSSVFDLEMTATPSSSKVIISQDHPDGLWTLFNEMVMVPHLEKLILSSIGIKKIWLNQFPAMSSCGGTLTILTVEKCSGLKFLFSSAMVTSNNLNQLQRLDVSHCKSMEGVIDSTGLGRDEEKMEMVFPKLVYLSLSNLPKLKRFGVGTSIELPSLHELRIDCCPDLKSFISSSVEESIQTEKHALFDEKVVLPSVGTLRICSMDNLRKIWHQKLVLDSFSKLEHLEVESCYQLLNVFPSSMRTRLGQLKHLIMRECNSIEEIIEDEADPKTLFDQLSFLMLKELPRLKKFEQGRSFYIIQR</sequence>
<protein>
    <submittedName>
        <fullName evidence="1">Disease resistance protein</fullName>
    </submittedName>
</protein>
<comment type="caution">
    <text evidence="1">The sequence shown here is derived from an EMBL/GenBank/DDBJ whole genome shotgun (WGS) entry which is preliminary data.</text>
</comment>